<proteinExistence type="inferred from homology"/>
<dbReference type="InterPro" id="IPR003760">
    <property type="entry name" value="PnrA-like"/>
</dbReference>
<dbReference type="Proteomes" id="UP000192906">
    <property type="component" value="Unassembled WGS sequence"/>
</dbReference>
<evidence type="ECO:0000256" key="1">
    <source>
        <dbReference type="ARBA" id="ARBA00004193"/>
    </source>
</evidence>
<evidence type="ECO:0000256" key="6">
    <source>
        <dbReference type="ARBA" id="ARBA00023288"/>
    </source>
</evidence>
<evidence type="ECO:0000256" key="4">
    <source>
        <dbReference type="ARBA" id="ARBA00022729"/>
    </source>
</evidence>
<comment type="subcellular location">
    <subcellularLocation>
        <location evidence="1">Cell membrane</location>
        <topology evidence="1">Lipid-anchor</topology>
    </subcellularLocation>
</comment>
<dbReference type="RefSeq" id="WP_245805528.1">
    <property type="nucleotide sequence ID" value="NZ_FWZU01000003.1"/>
</dbReference>
<dbReference type="Pfam" id="PF02608">
    <property type="entry name" value="Bmp"/>
    <property type="match status" value="1"/>
</dbReference>
<dbReference type="Gene3D" id="3.40.50.2300">
    <property type="match status" value="2"/>
</dbReference>
<keyword evidence="5" id="KW-0472">Membrane</keyword>
<feature type="domain" description="ABC transporter substrate-binding protein PnrA-like" evidence="7">
    <location>
        <begin position="37"/>
        <end position="326"/>
    </location>
</feature>
<organism evidence="8 9">
    <name type="scientific">Desulfovibrio gilichinskyi</name>
    <dbReference type="NCBI Taxonomy" id="1519643"/>
    <lineage>
        <taxon>Bacteria</taxon>
        <taxon>Pseudomonadati</taxon>
        <taxon>Thermodesulfobacteriota</taxon>
        <taxon>Desulfovibrionia</taxon>
        <taxon>Desulfovibrionales</taxon>
        <taxon>Desulfovibrionaceae</taxon>
        <taxon>Desulfovibrio</taxon>
    </lineage>
</organism>
<dbReference type="InterPro" id="IPR050957">
    <property type="entry name" value="BMP_lipoprotein"/>
</dbReference>
<reference evidence="9" key="1">
    <citation type="submission" date="2017-04" db="EMBL/GenBank/DDBJ databases">
        <authorList>
            <person name="Varghese N."/>
            <person name="Submissions S."/>
        </authorList>
    </citation>
    <scope>NUCLEOTIDE SEQUENCE [LARGE SCALE GENOMIC DNA]</scope>
    <source>
        <strain evidence="9">K3S</strain>
    </source>
</reference>
<dbReference type="EMBL" id="FWZU01000003">
    <property type="protein sequence ID" value="SMF20677.1"/>
    <property type="molecule type" value="Genomic_DNA"/>
</dbReference>
<evidence type="ECO:0000313" key="8">
    <source>
        <dbReference type="EMBL" id="SMF20677.1"/>
    </source>
</evidence>
<keyword evidence="9" id="KW-1185">Reference proteome</keyword>
<dbReference type="PANTHER" id="PTHR34296">
    <property type="entry name" value="TRANSCRIPTIONAL ACTIVATOR PROTEIN MED"/>
    <property type="match status" value="1"/>
</dbReference>
<dbReference type="CDD" id="cd06354">
    <property type="entry name" value="PBP1_PrnA-like"/>
    <property type="match status" value="1"/>
</dbReference>
<dbReference type="AlphaFoldDB" id="A0A1X7DT15"/>
<evidence type="ECO:0000256" key="2">
    <source>
        <dbReference type="ARBA" id="ARBA00008610"/>
    </source>
</evidence>
<dbReference type="GO" id="GO:0005886">
    <property type="term" value="C:plasma membrane"/>
    <property type="evidence" value="ECO:0007669"/>
    <property type="project" value="UniProtKB-SubCell"/>
</dbReference>
<name>A0A1X7DT15_9BACT</name>
<dbReference type="InterPro" id="IPR028082">
    <property type="entry name" value="Peripla_BP_I"/>
</dbReference>
<evidence type="ECO:0000259" key="7">
    <source>
        <dbReference type="Pfam" id="PF02608"/>
    </source>
</evidence>
<evidence type="ECO:0000313" key="9">
    <source>
        <dbReference type="Proteomes" id="UP000192906"/>
    </source>
</evidence>
<accession>A0A1X7DT15</accession>
<keyword evidence="6" id="KW-0449">Lipoprotein</keyword>
<dbReference type="PANTHER" id="PTHR34296:SF2">
    <property type="entry name" value="ABC TRANSPORTER GUANOSINE-BINDING PROTEIN NUPN"/>
    <property type="match status" value="1"/>
</dbReference>
<comment type="similarity">
    <text evidence="2">Belongs to the BMP lipoprotein family.</text>
</comment>
<keyword evidence="3" id="KW-1003">Cell membrane</keyword>
<dbReference type="STRING" id="1519643.SAMN06295933_2281"/>
<protein>
    <submittedName>
        <fullName evidence="8">Nucleoside-binding protein</fullName>
    </submittedName>
</protein>
<gene>
    <name evidence="8" type="ORF">SAMN06295933_2281</name>
</gene>
<evidence type="ECO:0000256" key="5">
    <source>
        <dbReference type="ARBA" id="ARBA00023136"/>
    </source>
</evidence>
<sequence length="345" mass="38175">MVLNKMVVMRNFYILNVLLLAFFVSFVSAYADNFKPVVVYQGSIDKNSFNLAIHEGVQRFSEKTGANCTEAVVGFKMNDYLKTVKKYADEGYSPIFIPYGNHFVQLVNFVRKYPASRFIVLGTVYDEPNIFSFIMSEHEGSFLAGALAAMASKSKVIGFVSIQDIPFLRRFCCGYVQGAKYIDPHIKVLKGFTGNYPGAWFDGNATAALANNMIDKGADVIYQVAGGAGPAVLKAAAERGKLGIGVDINQNGLYPGSVLTSMIKRTDKAVFAALMLAKRGVWRDNYKRLGLEQDAVGVVFDENNKSLVSFEMRARIENIKNEIELGSIRVHDYTEDMKCSACVNK</sequence>
<evidence type="ECO:0000256" key="3">
    <source>
        <dbReference type="ARBA" id="ARBA00022475"/>
    </source>
</evidence>
<keyword evidence="4" id="KW-0732">Signal</keyword>
<dbReference type="SUPFAM" id="SSF53822">
    <property type="entry name" value="Periplasmic binding protein-like I"/>
    <property type="match status" value="1"/>
</dbReference>